<dbReference type="Gene3D" id="1.20.1050.10">
    <property type="match status" value="1"/>
</dbReference>
<dbReference type="Proteomes" id="UP000578030">
    <property type="component" value="Unassembled WGS sequence"/>
</dbReference>
<comment type="caution">
    <text evidence="1">The sequence shown here is derived from an EMBL/GenBank/DDBJ whole genome shotgun (WGS) entry which is preliminary data.</text>
</comment>
<keyword evidence="2" id="KW-1185">Reference proteome</keyword>
<sequence length="150" mass="17339">MAFRMAERPFRAGEAYGIADMARYPWTVPWRRQQKNLDDVANLHFWFAIIAARWRQGHGRPTPGGRGGLRTRPAERTALEISRAVEKFRDDRVPKIRSCPSPFAGMIQANALDGKQAVARHEAACFNMRRTIHDGRQVFPFRAWQFMRIS</sequence>
<evidence type="ECO:0000313" key="1">
    <source>
        <dbReference type="EMBL" id="MBB2201986.1"/>
    </source>
</evidence>
<dbReference type="InterPro" id="IPR036282">
    <property type="entry name" value="Glutathione-S-Trfase_C_sf"/>
</dbReference>
<dbReference type="EMBL" id="JABEQM010000007">
    <property type="protein sequence ID" value="MBB2201986.1"/>
    <property type="molecule type" value="Genomic_DNA"/>
</dbReference>
<evidence type="ECO:0000313" key="2">
    <source>
        <dbReference type="Proteomes" id="UP000578030"/>
    </source>
</evidence>
<gene>
    <name evidence="1" type="ORF">HLH28_10425</name>
</gene>
<reference evidence="1 2" key="1">
    <citation type="submission" date="2020-04" db="EMBL/GenBank/DDBJ databases">
        <title>Description of novel Gluconacetobacter.</title>
        <authorList>
            <person name="Sombolestani A."/>
        </authorList>
    </citation>
    <scope>NUCLEOTIDE SEQUENCE [LARGE SCALE GENOMIC DNA]</scope>
    <source>
        <strain evidence="1 2">LMG 27802</strain>
    </source>
</reference>
<dbReference type="AlphaFoldDB" id="A0A7W4PPM5"/>
<dbReference type="RefSeq" id="WP_182958622.1">
    <property type="nucleotide sequence ID" value="NZ_JABEQM010000007.1"/>
</dbReference>
<name>A0A7W4PPM5_9PROT</name>
<protein>
    <submittedName>
        <fullName evidence="1">Uncharacterized protein</fullName>
    </submittedName>
</protein>
<dbReference type="SUPFAM" id="SSF47616">
    <property type="entry name" value="GST C-terminal domain-like"/>
    <property type="match status" value="1"/>
</dbReference>
<accession>A0A7W4PPM5</accession>
<organism evidence="1 2">
    <name type="scientific">Gluconacetobacter tumulisoli</name>
    <dbReference type="NCBI Taxonomy" id="1286189"/>
    <lineage>
        <taxon>Bacteria</taxon>
        <taxon>Pseudomonadati</taxon>
        <taxon>Pseudomonadota</taxon>
        <taxon>Alphaproteobacteria</taxon>
        <taxon>Acetobacterales</taxon>
        <taxon>Acetobacteraceae</taxon>
        <taxon>Gluconacetobacter</taxon>
    </lineage>
</organism>
<proteinExistence type="predicted"/>